<comment type="similarity">
    <text evidence="1 6">Belongs to the peptidase S10 family.</text>
</comment>
<keyword evidence="6" id="KW-0732">Signal</keyword>
<dbReference type="InterPro" id="IPR029058">
    <property type="entry name" value="AB_hydrolase_fold"/>
</dbReference>
<dbReference type="GO" id="GO:0004185">
    <property type="term" value="F:serine-type carboxypeptidase activity"/>
    <property type="evidence" value="ECO:0007669"/>
    <property type="project" value="UniProtKB-UniRule"/>
</dbReference>
<name>A0A319ENX5_ASPSB</name>
<dbReference type="SUPFAM" id="SSF53474">
    <property type="entry name" value="alpha/beta-Hydrolases"/>
    <property type="match status" value="1"/>
</dbReference>
<proteinExistence type="inferred from homology"/>
<keyword evidence="5" id="KW-0325">Glycoprotein</keyword>
<dbReference type="OrthoDB" id="443318at2759"/>
<dbReference type="VEuPathDB" id="FungiDB:BO78DRAFT_357303"/>
<organism evidence="7 8">
    <name type="scientific">Aspergillus sclerotiicarbonarius (strain CBS 121057 / IBT 28362)</name>
    <dbReference type="NCBI Taxonomy" id="1448318"/>
    <lineage>
        <taxon>Eukaryota</taxon>
        <taxon>Fungi</taxon>
        <taxon>Dikarya</taxon>
        <taxon>Ascomycota</taxon>
        <taxon>Pezizomycotina</taxon>
        <taxon>Eurotiomycetes</taxon>
        <taxon>Eurotiomycetidae</taxon>
        <taxon>Eurotiales</taxon>
        <taxon>Aspergillaceae</taxon>
        <taxon>Aspergillus</taxon>
        <taxon>Aspergillus subgen. Circumdati</taxon>
    </lineage>
</organism>
<protein>
    <recommendedName>
        <fullName evidence="6">Carboxypeptidase</fullName>
        <ecNumber evidence="6">3.4.16.-</ecNumber>
    </recommendedName>
</protein>
<dbReference type="PANTHER" id="PTHR11802">
    <property type="entry name" value="SERINE PROTEASE FAMILY S10 SERINE CARBOXYPEPTIDASE"/>
    <property type="match status" value="1"/>
</dbReference>
<keyword evidence="3 6" id="KW-0645">Protease</keyword>
<sequence length="496" mass="54694">MWLVFVCSILLRLAVAQSPYLNDKTKASLNLTNASNLEFVVNGSGLPFVDFDIGESYAGYLPNTPSAISSLYFWFFPSSDPKASDEITVWLNGGPGCSSLAGLMLENGPFLWQPGTYRPVRNPYAWNKLTNVVYIDQPSGTGFSLGPSTAVSELDVARQFINFWRRFMKTFDLQNRKIYLTGESYAGQYIPYIASQMMDRKNETYFRVAGIQINGPYINDLTVMQDVPALAAVNQHRSLFPFNDTFMSEITNQAEDCGYTSLLNDALTFPPDSSFPPVPSNSTCAVYSAIVNASTALNPCFNPYHITDSCPIPWNPVGGPIVGLGPTNYFNRSDVQKAINAYPTDYSVCKNGIFRTDDGRDTSPPSSLGPLPRVIEHTNNTIIAHGLLDFELLSNGSLISIQNMTWNGKQGFERRPVEPLFVPYGSAGGGVMGTAHTERGLTFSEVFSSGHGMLLPLIFVLVRWVLTWIEIPEYAPSAAYRQLEFLLGRIANLSVA</sequence>
<dbReference type="PROSITE" id="PS00131">
    <property type="entry name" value="CARBOXYPEPT_SER_SER"/>
    <property type="match status" value="1"/>
</dbReference>
<dbReference type="STRING" id="1448318.A0A319ENX5"/>
<dbReference type="Pfam" id="PF00450">
    <property type="entry name" value="Peptidase_S10"/>
    <property type="match status" value="1"/>
</dbReference>
<dbReference type="PRINTS" id="PR00724">
    <property type="entry name" value="CRBOXYPTASEC"/>
</dbReference>
<evidence type="ECO:0000256" key="6">
    <source>
        <dbReference type="RuleBase" id="RU361156"/>
    </source>
</evidence>
<gene>
    <name evidence="7" type="ORF">BO78DRAFT_357303</name>
</gene>
<evidence type="ECO:0000256" key="3">
    <source>
        <dbReference type="ARBA" id="ARBA00022670"/>
    </source>
</evidence>
<evidence type="ECO:0000313" key="7">
    <source>
        <dbReference type="EMBL" id="PYI11932.1"/>
    </source>
</evidence>
<keyword evidence="4 6" id="KW-0378">Hydrolase</keyword>
<keyword evidence="2 6" id="KW-0121">Carboxypeptidase</keyword>
<evidence type="ECO:0000256" key="1">
    <source>
        <dbReference type="ARBA" id="ARBA00009431"/>
    </source>
</evidence>
<dbReference type="Gene3D" id="3.40.50.1820">
    <property type="entry name" value="alpha/beta hydrolase"/>
    <property type="match status" value="1"/>
</dbReference>
<evidence type="ECO:0000256" key="5">
    <source>
        <dbReference type="ARBA" id="ARBA00023180"/>
    </source>
</evidence>
<keyword evidence="8" id="KW-1185">Reference proteome</keyword>
<dbReference type="EMBL" id="KZ826316">
    <property type="protein sequence ID" value="PYI11932.1"/>
    <property type="molecule type" value="Genomic_DNA"/>
</dbReference>
<evidence type="ECO:0000313" key="8">
    <source>
        <dbReference type="Proteomes" id="UP000248423"/>
    </source>
</evidence>
<reference evidence="7 8" key="1">
    <citation type="submission" date="2018-02" db="EMBL/GenBank/DDBJ databases">
        <title>The genomes of Aspergillus section Nigri reveals drivers in fungal speciation.</title>
        <authorList>
            <consortium name="DOE Joint Genome Institute"/>
            <person name="Vesth T.C."/>
            <person name="Nybo J."/>
            <person name="Theobald S."/>
            <person name="Brandl J."/>
            <person name="Frisvad J.C."/>
            <person name="Nielsen K.F."/>
            <person name="Lyhne E.K."/>
            <person name="Kogle M.E."/>
            <person name="Kuo A."/>
            <person name="Riley R."/>
            <person name="Clum A."/>
            <person name="Nolan M."/>
            <person name="Lipzen A."/>
            <person name="Salamov A."/>
            <person name="Henrissat B."/>
            <person name="Wiebenga A."/>
            <person name="De vries R.P."/>
            <person name="Grigoriev I.V."/>
            <person name="Mortensen U.H."/>
            <person name="Andersen M.R."/>
            <person name="Baker S.E."/>
        </authorList>
    </citation>
    <scope>NUCLEOTIDE SEQUENCE [LARGE SCALE GENOMIC DNA]</scope>
    <source>
        <strain evidence="7 8">CBS 121057</strain>
    </source>
</reference>
<dbReference type="PANTHER" id="PTHR11802:SF116">
    <property type="entry name" value="CARBOXYPEPTIDASE"/>
    <property type="match status" value="1"/>
</dbReference>
<evidence type="ECO:0000256" key="2">
    <source>
        <dbReference type="ARBA" id="ARBA00022645"/>
    </source>
</evidence>
<feature type="chain" id="PRO_5016194681" description="Carboxypeptidase" evidence="6">
    <location>
        <begin position="17"/>
        <end position="496"/>
    </location>
</feature>
<evidence type="ECO:0000256" key="4">
    <source>
        <dbReference type="ARBA" id="ARBA00022801"/>
    </source>
</evidence>
<dbReference type="GO" id="GO:0006508">
    <property type="term" value="P:proteolysis"/>
    <property type="evidence" value="ECO:0007669"/>
    <property type="project" value="UniProtKB-KW"/>
</dbReference>
<dbReference type="Proteomes" id="UP000248423">
    <property type="component" value="Unassembled WGS sequence"/>
</dbReference>
<dbReference type="InterPro" id="IPR018202">
    <property type="entry name" value="Ser_caboxypep_ser_AS"/>
</dbReference>
<dbReference type="EC" id="3.4.16.-" evidence="6"/>
<dbReference type="InterPro" id="IPR001563">
    <property type="entry name" value="Peptidase_S10"/>
</dbReference>
<feature type="signal peptide" evidence="6">
    <location>
        <begin position="1"/>
        <end position="16"/>
    </location>
</feature>
<dbReference type="AlphaFoldDB" id="A0A319ENX5"/>
<accession>A0A319ENX5</accession>